<dbReference type="PRINTS" id="PR00412">
    <property type="entry name" value="EPOXHYDRLASE"/>
</dbReference>
<dbReference type="HOGENOM" id="CLU_020336_13_3_1"/>
<dbReference type="EMBL" id="AMQN01008168">
    <property type="status" value="NOT_ANNOTATED_CDS"/>
    <property type="molecule type" value="Genomic_DNA"/>
</dbReference>
<dbReference type="PANTHER" id="PTHR43798">
    <property type="entry name" value="MONOACYLGLYCEROL LIPASE"/>
    <property type="match status" value="1"/>
</dbReference>
<dbReference type="NCBIfam" id="NF002938">
    <property type="entry name" value="PRK03592.1"/>
    <property type="match status" value="1"/>
</dbReference>
<evidence type="ECO:0000259" key="1">
    <source>
        <dbReference type="Pfam" id="PF00561"/>
    </source>
</evidence>
<reference evidence="3" key="3">
    <citation type="submission" date="2015-06" db="UniProtKB">
        <authorList>
            <consortium name="EnsemblMetazoa"/>
        </authorList>
    </citation>
    <scope>IDENTIFICATION</scope>
</reference>
<dbReference type="STRING" id="283909.R7UMG5"/>
<accession>R7UMG5</accession>
<protein>
    <recommendedName>
        <fullName evidence="1">AB hydrolase-1 domain-containing protein</fullName>
    </recommendedName>
</protein>
<evidence type="ECO:0000313" key="2">
    <source>
        <dbReference type="EMBL" id="ELU04432.1"/>
    </source>
</evidence>
<dbReference type="Gene3D" id="3.40.50.1820">
    <property type="entry name" value="alpha/beta hydrolase"/>
    <property type="match status" value="1"/>
</dbReference>
<dbReference type="AlphaFoldDB" id="R7UMG5"/>
<reference evidence="4" key="1">
    <citation type="submission" date="2012-12" db="EMBL/GenBank/DDBJ databases">
        <authorList>
            <person name="Hellsten U."/>
            <person name="Grimwood J."/>
            <person name="Chapman J.A."/>
            <person name="Shapiro H."/>
            <person name="Aerts A."/>
            <person name="Otillar R.P."/>
            <person name="Terry A.Y."/>
            <person name="Boore J.L."/>
            <person name="Simakov O."/>
            <person name="Marletaz F."/>
            <person name="Cho S.-J."/>
            <person name="Edsinger-Gonzales E."/>
            <person name="Havlak P."/>
            <person name="Kuo D.-H."/>
            <person name="Larsson T."/>
            <person name="Lv J."/>
            <person name="Arendt D."/>
            <person name="Savage R."/>
            <person name="Osoegawa K."/>
            <person name="de Jong P."/>
            <person name="Lindberg D.R."/>
            <person name="Seaver E.C."/>
            <person name="Weisblat D.A."/>
            <person name="Putnam N.H."/>
            <person name="Grigoriev I.V."/>
            <person name="Rokhsar D.S."/>
        </authorList>
    </citation>
    <scope>NUCLEOTIDE SEQUENCE</scope>
    <source>
        <strain evidence="4">I ESC-2004</strain>
    </source>
</reference>
<keyword evidence="4" id="KW-1185">Reference proteome</keyword>
<dbReference type="OMA" id="KLFFWAK"/>
<proteinExistence type="predicted"/>
<evidence type="ECO:0000313" key="3">
    <source>
        <dbReference type="EnsemblMetazoa" id="CapteP110004"/>
    </source>
</evidence>
<feature type="domain" description="AB hydrolase-1" evidence="1">
    <location>
        <begin position="25"/>
        <end position="278"/>
    </location>
</feature>
<name>R7UMG5_CAPTE</name>
<dbReference type="Pfam" id="PF00561">
    <property type="entry name" value="Abhydrolase_1"/>
    <property type="match status" value="1"/>
</dbReference>
<organism evidence="2">
    <name type="scientific">Capitella teleta</name>
    <name type="common">Polychaete worm</name>
    <dbReference type="NCBI Taxonomy" id="283909"/>
    <lineage>
        <taxon>Eukaryota</taxon>
        <taxon>Metazoa</taxon>
        <taxon>Spiralia</taxon>
        <taxon>Lophotrochozoa</taxon>
        <taxon>Annelida</taxon>
        <taxon>Polychaeta</taxon>
        <taxon>Sedentaria</taxon>
        <taxon>Scolecida</taxon>
        <taxon>Capitellidae</taxon>
        <taxon>Capitella</taxon>
    </lineage>
</organism>
<dbReference type="SUPFAM" id="SSF53474">
    <property type="entry name" value="alpha/beta-Hydrolases"/>
    <property type="match status" value="1"/>
</dbReference>
<dbReference type="PANTHER" id="PTHR43798:SF33">
    <property type="entry name" value="HYDROLASE, PUTATIVE (AFU_ORTHOLOGUE AFUA_2G14860)-RELATED"/>
    <property type="match status" value="1"/>
</dbReference>
<dbReference type="GO" id="GO:0047372">
    <property type="term" value="F:monoacylglycerol lipase activity"/>
    <property type="evidence" value="ECO:0007669"/>
    <property type="project" value="TreeGrafter"/>
</dbReference>
<dbReference type="Proteomes" id="UP000014760">
    <property type="component" value="Unassembled WGS sequence"/>
</dbReference>
<evidence type="ECO:0000313" key="4">
    <source>
        <dbReference type="Proteomes" id="UP000014760"/>
    </source>
</evidence>
<dbReference type="GO" id="GO:0016020">
    <property type="term" value="C:membrane"/>
    <property type="evidence" value="ECO:0007669"/>
    <property type="project" value="TreeGrafter"/>
</dbReference>
<gene>
    <name evidence="2" type="ORF">CAPTEDRAFT_110004</name>
</gene>
<dbReference type="InterPro" id="IPR000639">
    <property type="entry name" value="Epox_hydrolase-like"/>
</dbReference>
<dbReference type="EnsemblMetazoa" id="CapteT110004">
    <property type="protein sequence ID" value="CapteP110004"/>
    <property type="gene ID" value="CapteG110004"/>
</dbReference>
<sequence length="300" mass="33792">MYQKRRVHVLDSYISYIDTRAGEETVIFLHGNLSYSYTWRNIIPRVDGYARCLAPDLLGHGDSAKDPSEAYSFLTHYNYLDAWIESTRLPQKLIIVGHDWGVALGALWASRNPSRVKAFVHLEGVVGVFSSWNGVNLSPGLSELYHRIRDPDDDEGRTLATTKNILMDTLMTKMTLERVIGSYELSGIQRPYTKPGEARKAAVAWIRQLPVQGEGQNGVAEIMKDIHGFMEDSDEIPKLYIHANPGQYSTHVSEATQGWSQQQRIEVEGGHFPHEDDPEAVGEAIGTFVQSFARMGFRRP</sequence>
<dbReference type="InterPro" id="IPR000073">
    <property type="entry name" value="AB_hydrolase_1"/>
</dbReference>
<dbReference type="OrthoDB" id="408373at2759"/>
<dbReference type="InterPro" id="IPR029058">
    <property type="entry name" value="AB_hydrolase_fold"/>
</dbReference>
<reference evidence="2 4" key="2">
    <citation type="journal article" date="2013" name="Nature">
        <title>Insights into bilaterian evolution from three spiralian genomes.</title>
        <authorList>
            <person name="Simakov O."/>
            <person name="Marletaz F."/>
            <person name="Cho S.J."/>
            <person name="Edsinger-Gonzales E."/>
            <person name="Havlak P."/>
            <person name="Hellsten U."/>
            <person name="Kuo D.H."/>
            <person name="Larsson T."/>
            <person name="Lv J."/>
            <person name="Arendt D."/>
            <person name="Savage R."/>
            <person name="Osoegawa K."/>
            <person name="de Jong P."/>
            <person name="Grimwood J."/>
            <person name="Chapman J.A."/>
            <person name="Shapiro H."/>
            <person name="Aerts A."/>
            <person name="Otillar R.P."/>
            <person name="Terry A.Y."/>
            <person name="Boore J.L."/>
            <person name="Grigoriev I.V."/>
            <person name="Lindberg D.R."/>
            <person name="Seaver E.C."/>
            <person name="Weisblat D.A."/>
            <person name="Putnam N.H."/>
            <person name="Rokhsar D.S."/>
        </authorList>
    </citation>
    <scope>NUCLEOTIDE SEQUENCE</scope>
    <source>
        <strain evidence="2 4">I ESC-2004</strain>
    </source>
</reference>
<dbReference type="EMBL" id="KB302324">
    <property type="protein sequence ID" value="ELU04432.1"/>
    <property type="molecule type" value="Genomic_DNA"/>
</dbReference>
<dbReference type="GO" id="GO:0046464">
    <property type="term" value="P:acylglycerol catabolic process"/>
    <property type="evidence" value="ECO:0007669"/>
    <property type="project" value="TreeGrafter"/>
</dbReference>
<dbReference type="ESTHER" id="capte-r7umg5">
    <property type="family name" value="Haloalkane_dehalogenase-HLD2"/>
</dbReference>
<dbReference type="InterPro" id="IPR050266">
    <property type="entry name" value="AB_hydrolase_sf"/>
</dbReference>